<dbReference type="EMBL" id="JBHTLN010000001">
    <property type="protein sequence ID" value="MFD1121338.1"/>
    <property type="molecule type" value="Genomic_DNA"/>
</dbReference>
<dbReference type="RefSeq" id="WP_379029984.1">
    <property type="nucleotide sequence ID" value="NZ_JBHTLN010000001.1"/>
</dbReference>
<protein>
    <submittedName>
        <fullName evidence="2">XrtB/PEP-CTERM-associated polysaccharide biosynthesis outer membrane protein EpsL</fullName>
    </submittedName>
</protein>
<dbReference type="Pfam" id="PF10082">
    <property type="entry name" value="BBP2_2"/>
    <property type="match status" value="1"/>
</dbReference>
<keyword evidence="3" id="KW-1185">Reference proteome</keyword>
<dbReference type="InterPro" id="IPR017465">
    <property type="entry name" value="EpsL_proteobac"/>
</dbReference>
<gene>
    <name evidence="2" type="primary">epsL</name>
    <name evidence="2" type="ORF">ACFQ2T_02395</name>
</gene>
<comment type="caution">
    <text evidence="2">The sequence shown here is derived from an EMBL/GenBank/DDBJ whole genome shotgun (WGS) entry which is preliminary data.</text>
</comment>
<feature type="chain" id="PRO_5046125785" evidence="1">
    <location>
        <begin position="34"/>
        <end position="399"/>
    </location>
</feature>
<dbReference type="InterPro" id="IPR018759">
    <property type="entry name" value="BBP2_2"/>
</dbReference>
<name>A0ABW3P8J3_9PROT</name>
<evidence type="ECO:0000313" key="3">
    <source>
        <dbReference type="Proteomes" id="UP001597206"/>
    </source>
</evidence>
<accession>A0ABW3P8J3</accession>
<evidence type="ECO:0000313" key="2">
    <source>
        <dbReference type="EMBL" id="MFD1121338.1"/>
    </source>
</evidence>
<feature type="signal peptide" evidence="1">
    <location>
        <begin position="1"/>
        <end position="33"/>
    </location>
</feature>
<organism evidence="2 3">
    <name type="scientific">Methylophilus flavus</name>
    <dbReference type="NCBI Taxonomy" id="640084"/>
    <lineage>
        <taxon>Bacteria</taxon>
        <taxon>Pseudomonadati</taxon>
        <taxon>Pseudomonadota</taxon>
        <taxon>Betaproteobacteria</taxon>
        <taxon>Nitrosomonadales</taxon>
        <taxon>Methylophilaceae</taxon>
        <taxon>Methylophilus</taxon>
    </lineage>
</organism>
<reference evidence="3" key="1">
    <citation type="journal article" date="2019" name="Int. J. Syst. Evol. Microbiol.">
        <title>The Global Catalogue of Microorganisms (GCM) 10K type strain sequencing project: providing services to taxonomists for standard genome sequencing and annotation.</title>
        <authorList>
            <consortium name="The Broad Institute Genomics Platform"/>
            <consortium name="The Broad Institute Genome Sequencing Center for Infectious Disease"/>
            <person name="Wu L."/>
            <person name="Ma J."/>
        </authorList>
    </citation>
    <scope>NUCLEOTIDE SEQUENCE [LARGE SCALE GENOMIC DNA]</scope>
    <source>
        <strain evidence="3">CCUG 58411</strain>
    </source>
</reference>
<keyword evidence="1" id="KW-0732">Signal</keyword>
<evidence type="ECO:0000256" key="1">
    <source>
        <dbReference type="SAM" id="SignalP"/>
    </source>
</evidence>
<dbReference type="NCBIfam" id="TIGR03014">
    <property type="entry name" value="EpsL"/>
    <property type="match status" value="1"/>
</dbReference>
<sequence>MPFKYNRKKNISLIHELLLSYCFLNLSSTPVWADELDTLQFRASINKAYDDNLFRRSTDETTEQITRSTLGIKIDKSYSLQHVILDVWVVDNKYHKNDYLDFVGKNYNATYLWTLTPSLTGTLSSRQTESMNNFGDFLRTEQNVRTFTSNEFTAKYSPHQVWGAILGVSQNKLENSQVFTAITDFDAKGLDYGVSYDFSSKSNIKFLAHNRTGNFNQRPLDPVNLFDNGYKENEYELDLYLQEPGLSTLSAKLGYVDREYDNYTVRNYKEFIGNVNYNLILTGKIKGNFSLMRTASPFETVNSTYSVTDTFTTRLTYDVSSKIQAGVNLRYTERDFEGRAQFDTSGRNDIEHAYGGFLSWNPTKNIGLTLNSTKSTRDSTVARFDYEDTLTSVNFELKI</sequence>
<dbReference type="Proteomes" id="UP001597206">
    <property type="component" value="Unassembled WGS sequence"/>
</dbReference>
<proteinExistence type="predicted"/>